<dbReference type="PANTHER" id="PTHR24243:SF233">
    <property type="entry name" value="THYROTROPIN-RELEASING HORMONE RECEPTOR"/>
    <property type="match status" value="1"/>
</dbReference>
<dbReference type="PROSITE" id="PS50262">
    <property type="entry name" value="G_PROTEIN_RECEP_F1_2"/>
    <property type="match status" value="1"/>
</dbReference>
<dbReference type="GO" id="GO:0005886">
    <property type="term" value="C:plasma membrane"/>
    <property type="evidence" value="ECO:0007669"/>
    <property type="project" value="TreeGrafter"/>
</dbReference>
<dbReference type="Proteomes" id="UP000663870">
    <property type="component" value="Unassembled WGS sequence"/>
</dbReference>
<evidence type="ECO:0000256" key="6">
    <source>
        <dbReference type="ARBA" id="ARBA00023170"/>
    </source>
</evidence>
<dbReference type="EMBL" id="CAJNOL010000083">
    <property type="protein sequence ID" value="CAF0828096.1"/>
    <property type="molecule type" value="Genomic_DNA"/>
</dbReference>
<feature type="transmembrane region" description="Helical" evidence="9">
    <location>
        <begin position="71"/>
        <end position="92"/>
    </location>
</feature>
<feature type="transmembrane region" description="Helical" evidence="9">
    <location>
        <begin position="41"/>
        <end position="59"/>
    </location>
</feature>
<keyword evidence="2 9" id="KW-0812">Transmembrane</keyword>
<comment type="subcellular location">
    <subcellularLocation>
        <location evidence="1">Membrane</location>
        <topology evidence="1">Multi-pass membrane protein</topology>
    </subcellularLocation>
</comment>
<comment type="caution">
    <text evidence="12">The sequence shown here is derived from an EMBL/GenBank/DDBJ whole genome shotgun (WGS) entry which is preliminary data.</text>
</comment>
<sequence length="529" mass="62192">MILTNYTDVFDNDSLIESLEIANPCPRQRSITRPLLFVHNYALFFFGSIFNFLAFVILMQRSLRCHSTFAYLAFLSLSNGLLSLVHFSKWMFKYYFNILFESYLITCRFHRFLSDFLTHFSLFTLICVNIDRARTVTKSHPSKRYSKSKFHLILMKEILVASILCAFHFHWIIKYGSEVSDGERKVALCRFNDNQSTTIYYYFLTTIYPPFELVVFFCLPLLINIFCTIIIIRSLSMRMRTAEKLRPSKLSLQDKMIKTKLPGILSYLMPTKASKTNLHSCCCLQIQCRRHTRIRLKIGRTKQSLNKYHEENKTIDRQQSITSLSNDNQVQGTLKNTSNILNKSHRTRRTRDIHLSAMLISLNILYLLLNLPFNLHQTFVKKLYNINSDWCNIMFISLLFDALQQTFFTTNFFLYILTNRRFREEFYNTMIKILTRCKQNPSRDKQNNNNNNNNNQYRKQIRSSSFTASTKKRTNSTNENQINWIPTSQNGDSIISDLELPSTSPALQQTIALINENNKSNQKLVMFKD</sequence>
<feature type="transmembrane region" description="Helical" evidence="9">
    <location>
        <begin position="150"/>
        <end position="173"/>
    </location>
</feature>
<feature type="transmembrane region" description="Helical" evidence="9">
    <location>
        <begin position="353"/>
        <end position="373"/>
    </location>
</feature>
<dbReference type="InterPro" id="IPR000276">
    <property type="entry name" value="GPCR_Rhodpsn"/>
</dbReference>
<evidence type="ECO:0000256" key="3">
    <source>
        <dbReference type="ARBA" id="ARBA00022989"/>
    </source>
</evidence>
<feature type="transmembrane region" description="Helical" evidence="9">
    <location>
        <begin position="393"/>
        <end position="417"/>
    </location>
</feature>
<feature type="transmembrane region" description="Helical" evidence="9">
    <location>
        <begin position="213"/>
        <end position="236"/>
    </location>
</feature>
<keyword evidence="5 9" id="KW-0472">Membrane</keyword>
<dbReference type="SUPFAM" id="SSF81321">
    <property type="entry name" value="Family A G protein-coupled receptor-like"/>
    <property type="match status" value="1"/>
</dbReference>
<evidence type="ECO:0000313" key="13">
    <source>
        <dbReference type="EMBL" id="CAF0828096.1"/>
    </source>
</evidence>
<dbReference type="Gene3D" id="1.20.1070.10">
    <property type="entry name" value="Rhodopsin 7-helix transmembrane proteins"/>
    <property type="match status" value="1"/>
</dbReference>
<dbReference type="GO" id="GO:0004930">
    <property type="term" value="F:G protein-coupled receptor activity"/>
    <property type="evidence" value="ECO:0007669"/>
    <property type="project" value="UniProtKB-KW"/>
</dbReference>
<feature type="region of interest" description="Disordered" evidence="8">
    <location>
        <begin position="438"/>
        <end position="485"/>
    </location>
</feature>
<evidence type="ECO:0000256" key="4">
    <source>
        <dbReference type="ARBA" id="ARBA00023040"/>
    </source>
</evidence>
<feature type="compositionally biased region" description="Polar residues" evidence="8">
    <location>
        <begin position="456"/>
        <end position="485"/>
    </location>
</feature>
<dbReference type="PANTHER" id="PTHR24243">
    <property type="entry name" value="G-PROTEIN COUPLED RECEPTOR"/>
    <property type="match status" value="1"/>
</dbReference>
<protein>
    <recommendedName>
        <fullName evidence="10">G-protein coupled receptors family 1 profile domain-containing protein</fullName>
    </recommendedName>
</protein>
<gene>
    <name evidence="11" type="ORF">JXQ802_LOCUS5276</name>
    <name evidence="13" type="ORF">JXQ802_LOCUS5546</name>
    <name evidence="12" type="ORF">PYM288_LOCUS5761</name>
</gene>
<keyword evidence="3 9" id="KW-1133">Transmembrane helix</keyword>
<dbReference type="EMBL" id="CAJNOL010000078">
    <property type="protein sequence ID" value="CAF0822559.1"/>
    <property type="molecule type" value="Genomic_DNA"/>
</dbReference>
<keyword evidence="15" id="KW-1185">Reference proteome</keyword>
<evidence type="ECO:0000256" key="8">
    <source>
        <dbReference type="SAM" id="MobiDB-lite"/>
    </source>
</evidence>
<dbReference type="AlphaFoldDB" id="A0A813U773"/>
<evidence type="ECO:0000313" key="12">
    <source>
        <dbReference type="EMBL" id="CAF0824591.1"/>
    </source>
</evidence>
<dbReference type="Pfam" id="PF00001">
    <property type="entry name" value="7tm_1"/>
    <property type="match status" value="1"/>
</dbReference>
<evidence type="ECO:0000256" key="1">
    <source>
        <dbReference type="ARBA" id="ARBA00004141"/>
    </source>
</evidence>
<evidence type="ECO:0000256" key="7">
    <source>
        <dbReference type="ARBA" id="ARBA00023224"/>
    </source>
</evidence>
<keyword evidence="7" id="KW-0807">Transducer</keyword>
<feature type="domain" description="G-protein coupled receptors family 1 profile" evidence="10">
    <location>
        <begin position="50"/>
        <end position="415"/>
    </location>
</feature>
<accession>A0A813U773</accession>
<name>A0A813U773_9BILA</name>
<evidence type="ECO:0000313" key="15">
    <source>
        <dbReference type="Proteomes" id="UP000663870"/>
    </source>
</evidence>
<evidence type="ECO:0000259" key="10">
    <source>
        <dbReference type="PROSITE" id="PS50262"/>
    </source>
</evidence>
<dbReference type="EMBL" id="CAJNOH010000061">
    <property type="protein sequence ID" value="CAF0824591.1"/>
    <property type="molecule type" value="Genomic_DNA"/>
</dbReference>
<evidence type="ECO:0000313" key="14">
    <source>
        <dbReference type="Proteomes" id="UP000663854"/>
    </source>
</evidence>
<proteinExistence type="predicted"/>
<keyword evidence="4" id="KW-0297">G-protein coupled receptor</keyword>
<organism evidence="12 14">
    <name type="scientific">Rotaria sordida</name>
    <dbReference type="NCBI Taxonomy" id="392033"/>
    <lineage>
        <taxon>Eukaryota</taxon>
        <taxon>Metazoa</taxon>
        <taxon>Spiralia</taxon>
        <taxon>Gnathifera</taxon>
        <taxon>Rotifera</taxon>
        <taxon>Eurotatoria</taxon>
        <taxon>Bdelloidea</taxon>
        <taxon>Philodinida</taxon>
        <taxon>Philodinidae</taxon>
        <taxon>Rotaria</taxon>
    </lineage>
</organism>
<keyword evidence="6" id="KW-0675">Receptor</keyword>
<reference evidence="12" key="1">
    <citation type="submission" date="2021-02" db="EMBL/GenBank/DDBJ databases">
        <authorList>
            <person name="Nowell W R."/>
        </authorList>
    </citation>
    <scope>NUCLEOTIDE SEQUENCE</scope>
</reference>
<evidence type="ECO:0000256" key="5">
    <source>
        <dbReference type="ARBA" id="ARBA00023136"/>
    </source>
</evidence>
<evidence type="ECO:0000313" key="11">
    <source>
        <dbReference type="EMBL" id="CAF0822559.1"/>
    </source>
</evidence>
<dbReference type="Proteomes" id="UP000663854">
    <property type="component" value="Unassembled WGS sequence"/>
</dbReference>
<evidence type="ECO:0000256" key="9">
    <source>
        <dbReference type="SAM" id="Phobius"/>
    </source>
</evidence>
<dbReference type="InterPro" id="IPR017452">
    <property type="entry name" value="GPCR_Rhodpsn_7TM"/>
</dbReference>
<evidence type="ECO:0000256" key="2">
    <source>
        <dbReference type="ARBA" id="ARBA00022692"/>
    </source>
</evidence>